<proteinExistence type="predicted"/>
<evidence type="ECO:0000313" key="4">
    <source>
        <dbReference type="Proteomes" id="UP001327957"/>
    </source>
</evidence>
<evidence type="ECO:0000259" key="1">
    <source>
        <dbReference type="Pfam" id="PF24137"/>
    </source>
</evidence>
<dbReference type="AlphaFoldDB" id="A0AAV9T8I8"/>
<sequence>MSVQKIMEGLALTASWLSPANVTQRPQAQNYVLPTPLVQGPAIYHDHVASNGLGSVQVHGPNATSYEGWYFDAVSTDLTKAITFGPFLFYGEANPLSLKLSISHEDGSFDQFSIPGDKLYVSSLGSGSSAVASDGSYAWYGSPDLSHYRITVDLPEEDISGEIELRSVAPPQTPCSDGAPGASFGLNWDLNWVNPIPDAQATVNLKVRGKPYAFSGTGYHDKNFGPYNFIFNLDQWYWGRGRAGDLSVVWFEHVDKQGKSSANAYLAQGNRILHSVCSGVTVRPFGKDVVFPVPLGSEAVVDGFTINIDTGSAGTYQFNATVAKKIDGGPGLARWVGTLEGGLVGGETASGPALWDMIGPIPSF</sequence>
<name>A0AAV9T8I8_9PEZI</name>
<evidence type="ECO:0000259" key="2">
    <source>
        <dbReference type="Pfam" id="PF25581"/>
    </source>
</evidence>
<feature type="domain" description="Diels-Alderase N-terminal" evidence="1">
    <location>
        <begin position="60"/>
        <end position="224"/>
    </location>
</feature>
<dbReference type="EMBL" id="JASAOK010000043">
    <property type="protein sequence ID" value="KAK6215663.1"/>
    <property type="molecule type" value="Genomic_DNA"/>
</dbReference>
<evidence type="ECO:0000313" key="3">
    <source>
        <dbReference type="EMBL" id="KAK6215663.1"/>
    </source>
</evidence>
<comment type="caution">
    <text evidence="3">The sequence shown here is derived from an EMBL/GenBank/DDBJ whole genome shotgun (WGS) entry which is preliminary data.</text>
</comment>
<evidence type="ECO:0008006" key="5">
    <source>
        <dbReference type="Google" id="ProtNLM"/>
    </source>
</evidence>
<dbReference type="InterPro" id="IPR056402">
    <property type="entry name" value="DA_N"/>
</dbReference>
<dbReference type="InterPro" id="IPR057722">
    <property type="entry name" value="AsqO/PenF-like_C"/>
</dbReference>
<feature type="domain" description="AsqO/PenF-like C-terminal" evidence="2">
    <location>
        <begin position="232"/>
        <end position="357"/>
    </location>
</feature>
<dbReference type="SUPFAM" id="SSF159245">
    <property type="entry name" value="AttH-like"/>
    <property type="match status" value="1"/>
</dbReference>
<organism evidence="3 4">
    <name type="scientific">Colletotrichum tabaci</name>
    <dbReference type="NCBI Taxonomy" id="1209068"/>
    <lineage>
        <taxon>Eukaryota</taxon>
        <taxon>Fungi</taxon>
        <taxon>Dikarya</taxon>
        <taxon>Ascomycota</taxon>
        <taxon>Pezizomycotina</taxon>
        <taxon>Sordariomycetes</taxon>
        <taxon>Hypocreomycetidae</taxon>
        <taxon>Glomerellales</taxon>
        <taxon>Glomerellaceae</taxon>
        <taxon>Colletotrichum</taxon>
        <taxon>Colletotrichum destructivum species complex</taxon>
    </lineage>
</organism>
<keyword evidence="4" id="KW-1185">Reference proteome</keyword>
<reference evidence="3 4" key="1">
    <citation type="submission" date="2023-04" db="EMBL/GenBank/DDBJ databases">
        <title>Colletotrichum tabacum stain YC1 causing leaf anthracnose on Nicotiana tabacum(L.) cv.</title>
        <authorList>
            <person name="Ji Z."/>
            <person name="Wang M."/>
            <person name="Zhang J."/>
            <person name="Wang N."/>
            <person name="Zhou Z."/>
        </authorList>
    </citation>
    <scope>NUCLEOTIDE SEQUENCE [LARGE SCALE GENOMIC DNA]</scope>
    <source>
        <strain evidence="3 4">YC1</strain>
    </source>
</reference>
<gene>
    <name evidence="3" type="ORF">QIS74_08682</name>
</gene>
<dbReference type="Pfam" id="PF25581">
    <property type="entry name" value="AsqO_C"/>
    <property type="match status" value="1"/>
</dbReference>
<accession>A0AAV9T8I8</accession>
<dbReference type="Pfam" id="PF24137">
    <property type="entry name" value="DA_N"/>
    <property type="match status" value="1"/>
</dbReference>
<dbReference type="Proteomes" id="UP001327957">
    <property type="component" value="Unassembled WGS sequence"/>
</dbReference>
<protein>
    <recommendedName>
        <fullName evidence="5">Hydroxyneurosporene synthase</fullName>
    </recommendedName>
</protein>